<organism evidence="3">
    <name type="scientific">Virus NIOZ-UU157</name>
    <dbReference type="NCBI Taxonomy" id="2763269"/>
    <lineage>
        <taxon>Viruses</taxon>
    </lineage>
</organism>
<evidence type="ECO:0000313" key="3">
    <source>
        <dbReference type="EMBL" id="QPI16285.1"/>
    </source>
</evidence>
<accession>A0A7S9XH70</accession>
<proteinExistence type="predicted"/>
<feature type="transmembrane region" description="Helical" evidence="2">
    <location>
        <begin position="12"/>
        <end position="31"/>
    </location>
</feature>
<evidence type="ECO:0000256" key="1">
    <source>
        <dbReference type="SAM" id="Coils"/>
    </source>
</evidence>
<gene>
    <name evidence="3" type="ORF">NIOZUU157_00171</name>
</gene>
<keyword evidence="2" id="KW-1133">Transmembrane helix</keyword>
<protein>
    <submittedName>
        <fullName evidence="3">Uncharacterized protein</fullName>
    </submittedName>
</protein>
<sequence>MKSPINFKDFAANPMAGGLFFCIIAIGYLYVDNKTTLTTQIESLQEEVVILREDYKKLNDKFIETLKNINEN</sequence>
<feature type="coiled-coil region" evidence="1">
    <location>
        <begin position="34"/>
        <end position="72"/>
    </location>
</feature>
<evidence type="ECO:0000256" key="2">
    <source>
        <dbReference type="SAM" id="Phobius"/>
    </source>
</evidence>
<keyword evidence="2" id="KW-0812">Transmembrane</keyword>
<name>A0A7S9XH70_9VIRU</name>
<keyword evidence="2" id="KW-0472">Membrane</keyword>
<reference evidence="3" key="1">
    <citation type="submission" date="2020-08" db="EMBL/GenBank/DDBJ databases">
        <title>Bridging the membrane lipid divide: bacteria of the FCB group superphylum have the potential to synthesize archaeal ether lipids.</title>
        <authorList>
            <person name="Villanueva L."/>
            <person name="von Meijenfeldt F.A.B."/>
            <person name="Westbye A.B."/>
            <person name="Yadav S."/>
            <person name="Hopmans E.C."/>
            <person name="Dutilh B.E."/>
            <person name="Sinninghe Damste J.S."/>
        </authorList>
    </citation>
    <scope>NUCLEOTIDE SEQUENCE</scope>
    <source>
        <strain evidence="3">NIOZ-UU157</strain>
    </source>
</reference>
<keyword evidence="1" id="KW-0175">Coiled coil</keyword>
<dbReference type="EMBL" id="MW030551">
    <property type="protein sequence ID" value="QPI16285.1"/>
    <property type="molecule type" value="Genomic_DNA"/>
</dbReference>